<gene>
    <name evidence="2" type="ORF">CBER1_05990</name>
</gene>
<comment type="caution">
    <text evidence="2">The sequence shown here is derived from an EMBL/GenBank/DDBJ whole genome shotgun (WGS) entry which is preliminary data.</text>
</comment>
<feature type="region of interest" description="Disordered" evidence="1">
    <location>
        <begin position="381"/>
        <end position="403"/>
    </location>
</feature>
<name>A0A2S6C4N4_9PEZI</name>
<sequence length="480" mass="53607">MDTHVDGAHFDSVVEFLNNHLDIHPSGAIGPSRNSHVDCYVPVHSPYTRSQQGQRAHEVRGQVGTTLSRGERRIDQKALIFDRDIINTWRFSDLSAAKEVFFCEQAFQRAIAQETTFIVIEAFLEQEAENLLLQHNACSLLARFDTFLRRLGTLPVTITISSIVTDVIEELGSSTGFRSISPASVTDFVLSRDCWRYERGRLPSVEVTFDVVRGSYLRPQLDPRIKLHCNYGWFPPIVTFDNLQNVVSEYSTFSLKPTMGWNRPFSAMTNVEIAYFVGQNGQDDHQWLHLPSFDQLPSPVKQILSKGSFETHHSSPCTPVEVRVVSEVPLDVDFGSTHVNQKGDLASDSEDGSPLKSPAPVDIFLSPEKRILTSEKTPYLRRWNASPTPGPEKRTEKYDGPPLRYGTSTAASISATSTWTAASRMQASRPAEAELKTRVNASSVSATSTWTAPSRVQMRPAEAELKTREKASRFGDPFGD</sequence>
<accession>A0A2S6C4N4</accession>
<proteinExistence type="predicted"/>
<dbReference type="AlphaFoldDB" id="A0A2S6C4N4"/>
<organism evidence="2 3">
    <name type="scientific">Cercospora berteroae</name>
    <dbReference type="NCBI Taxonomy" id="357750"/>
    <lineage>
        <taxon>Eukaryota</taxon>
        <taxon>Fungi</taxon>
        <taxon>Dikarya</taxon>
        <taxon>Ascomycota</taxon>
        <taxon>Pezizomycotina</taxon>
        <taxon>Dothideomycetes</taxon>
        <taxon>Dothideomycetidae</taxon>
        <taxon>Mycosphaerellales</taxon>
        <taxon>Mycosphaerellaceae</taxon>
        <taxon>Cercospora</taxon>
    </lineage>
</organism>
<evidence type="ECO:0000256" key="1">
    <source>
        <dbReference type="SAM" id="MobiDB-lite"/>
    </source>
</evidence>
<evidence type="ECO:0000313" key="3">
    <source>
        <dbReference type="Proteomes" id="UP000237631"/>
    </source>
</evidence>
<dbReference type="EMBL" id="PNEN01000558">
    <property type="protein sequence ID" value="PPJ54697.1"/>
    <property type="molecule type" value="Genomic_DNA"/>
</dbReference>
<feature type="compositionally biased region" description="Basic and acidic residues" evidence="1">
    <location>
        <begin position="461"/>
        <end position="473"/>
    </location>
</feature>
<reference evidence="3" key="1">
    <citation type="journal article" date="2017" name="bioRxiv">
        <title>Conservation of a gene cluster reveals novel cercosporin biosynthetic mechanisms and extends production to the genus Colletotrichum.</title>
        <authorList>
            <person name="de Jonge R."/>
            <person name="Ebert M.K."/>
            <person name="Huitt-Roehl C.R."/>
            <person name="Pal P."/>
            <person name="Suttle J.C."/>
            <person name="Spanner R.E."/>
            <person name="Neubauer J.D."/>
            <person name="Jurick W.M.II."/>
            <person name="Stott K.A."/>
            <person name="Secor G.A."/>
            <person name="Thomma B.P.H.J."/>
            <person name="Van de Peer Y."/>
            <person name="Townsend C.A."/>
            <person name="Bolton M.D."/>
        </authorList>
    </citation>
    <scope>NUCLEOTIDE SEQUENCE [LARGE SCALE GENOMIC DNA]</scope>
    <source>
        <strain evidence="3">CBS538.71</strain>
    </source>
</reference>
<dbReference type="Proteomes" id="UP000237631">
    <property type="component" value="Unassembled WGS sequence"/>
</dbReference>
<dbReference type="OrthoDB" id="3650809at2759"/>
<evidence type="ECO:0000313" key="2">
    <source>
        <dbReference type="EMBL" id="PPJ54697.1"/>
    </source>
</evidence>
<feature type="region of interest" description="Disordered" evidence="1">
    <location>
        <begin position="429"/>
        <end position="480"/>
    </location>
</feature>
<keyword evidence="3" id="KW-1185">Reference proteome</keyword>
<feature type="region of interest" description="Disordered" evidence="1">
    <location>
        <begin position="336"/>
        <end position="360"/>
    </location>
</feature>
<protein>
    <submittedName>
        <fullName evidence="2">Uncharacterized protein</fullName>
    </submittedName>
</protein>
<feature type="compositionally biased region" description="Low complexity" evidence="1">
    <location>
        <begin position="441"/>
        <end position="454"/>
    </location>
</feature>